<dbReference type="InterPro" id="IPR024453">
    <property type="entry name" value="Peptidase_C92"/>
</dbReference>
<dbReference type="AlphaFoldDB" id="A0A1M4TJT0"/>
<dbReference type="Gene3D" id="3.90.1720.10">
    <property type="entry name" value="endopeptidase domain like (from Nostoc punctiforme)"/>
    <property type="match status" value="1"/>
</dbReference>
<name>A0A1M4TJT0_9RHOB</name>
<evidence type="ECO:0000313" key="2">
    <source>
        <dbReference type="Proteomes" id="UP000325134"/>
    </source>
</evidence>
<dbReference type="OrthoDB" id="1550427at2"/>
<evidence type="ECO:0000313" key="1">
    <source>
        <dbReference type="EMBL" id="SHE44731.1"/>
    </source>
</evidence>
<protein>
    <submittedName>
        <fullName evidence="1">Permuted papain-like amidase enzyme, YaeF/YiiX, C92 family</fullName>
    </submittedName>
</protein>
<dbReference type="InterPro" id="IPR038765">
    <property type="entry name" value="Papain-like_cys_pep_sf"/>
</dbReference>
<accession>A0A1M4TJT0</accession>
<gene>
    <name evidence="1" type="ORF">SAMN05444279_102206</name>
</gene>
<dbReference type="Proteomes" id="UP000325134">
    <property type="component" value="Unassembled WGS sequence"/>
</dbReference>
<dbReference type="RefSeq" id="WP_149774530.1">
    <property type="nucleotide sequence ID" value="NZ_FQVK01000002.1"/>
</dbReference>
<sequence length="258" mass="29023">MNRLLGTVGRALSRFIEKPLKGYQSFSTTTPERLRRTLRPCDVLLVEGNSRVASAIKYLTNSTWSHVAFYAGGDDPDTQMIEADLQEGVRAVPVSHFAHLNTRICRPIGLTPEDEAQIIAFMRGSIGKTYDLKNIFDLLRYLLPNPPVPARFRRKMLELGSGDPTRAICSTLIAEAFQSVRYPILPVLTEDCDAGQVREILSIRHHSLFAPRDFDLSPYFRIVKPTIEYGFDYRTLTWSDRPPGPDALPSEPDRSAAT</sequence>
<organism evidence="1 2">
    <name type="scientific">Ruegeria intermedia</name>
    <dbReference type="NCBI Taxonomy" id="996115"/>
    <lineage>
        <taxon>Bacteria</taxon>
        <taxon>Pseudomonadati</taxon>
        <taxon>Pseudomonadota</taxon>
        <taxon>Alphaproteobacteria</taxon>
        <taxon>Rhodobacterales</taxon>
        <taxon>Roseobacteraceae</taxon>
        <taxon>Ruegeria</taxon>
    </lineage>
</organism>
<proteinExistence type="predicted"/>
<dbReference type="Pfam" id="PF05708">
    <property type="entry name" value="Peptidase_C92"/>
    <property type="match status" value="1"/>
</dbReference>
<dbReference type="EMBL" id="FQVK01000002">
    <property type="protein sequence ID" value="SHE44731.1"/>
    <property type="molecule type" value="Genomic_DNA"/>
</dbReference>
<keyword evidence="2" id="KW-1185">Reference proteome</keyword>
<dbReference type="SUPFAM" id="SSF54001">
    <property type="entry name" value="Cysteine proteinases"/>
    <property type="match status" value="1"/>
</dbReference>
<reference evidence="1 2" key="1">
    <citation type="submission" date="2016-11" db="EMBL/GenBank/DDBJ databases">
        <authorList>
            <person name="Varghese N."/>
            <person name="Submissions S."/>
        </authorList>
    </citation>
    <scope>NUCLEOTIDE SEQUENCE [LARGE SCALE GENOMIC DNA]</scope>
    <source>
        <strain evidence="1 2">DSM 29341</strain>
    </source>
</reference>